<keyword evidence="1" id="KW-0805">Transcription regulation</keyword>
<dbReference type="Gene3D" id="1.10.10.10">
    <property type="entry name" value="Winged helix-like DNA-binding domain superfamily/Winged helix DNA-binding domain"/>
    <property type="match status" value="1"/>
</dbReference>
<dbReference type="SMART" id="SM00347">
    <property type="entry name" value="HTH_MARR"/>
    <property type="match status" value="1"/>
</dbReference>
<evidence type="ECO:0000256" key="1">
    <source>
        <dbReference type="ARBA" id="ARBA00023015"/>
    </source>
</evidence>
<dbReference type="GO" id="GO:0003677">
    <property type="term" value="F:DNA binding"/>
    <property type="evidence" value="ECO:0007669"/>
    <property type="project" value="UniProtKB-KW"/>
</dbReference>
<evidence type="ECO:0000256" key="3">
    <source>
        <dbReference type="ARBA" id="ARBA00023163"/>
    </source>
</evidence>
<comment type="caution">
    <text evidence="5">The sequence shown here is derived from an EMBL/GenBank/DDBJ whole genome shotgun (WGS) entry which is preliminary data.</text>
</comment>
<organism evidence="5 6">
    <name type="scientific">Brucella thiophenivorans</name>
    <dbReference type="NCBI Taxonomy" id="571255"/>
    <lineage>
        <taxon>Bacteria</taxon>
        <taxon>Pseudomonadati</taxon>
        <taxon>Pseudomonadota</taxon>
        <taxon>Alphaproteobacteria</taxon>
        <taxon>Hyphomicrobiales</taxon>
        <taxon>Brucellaceae</taxon>
        <taxon>Brucella/Ochrobactrum group</taxon>
        <taxon>Brucella</taxon>
    </lineage>
</organism>
<evidence type="ECO:0000259" key="4">
    <source>
        <dbReference type="PROSITE" id="PS50995"/>
    </source>
</evidence>
<dbReference type="InterPro" id="IPR036390">
    <property type="entry name" value="WH_DNA-bd_sf"/>
</dbReference>
<sequence>MNRADLSAEMIEAMAKVNRKLRTVFDARVKEHGLTLARARTLLTLIEEEGLYQKELAEVLEIENATMVRLIDGLERQAFVERQAVEGDRRAKRIVMTAKGKKLAEKVVSLAADVRSDLLESVTDEELNTALNVMRKMAESMNRKS</sequence>
<dbReference type="Pfam" id="PF12802">
    <property type="entry name" value="MarR_2"/>
    <property type="match status" value="1"/>
</dbReference>
<dbReference type="PANTHER" id="PTHR42756">
    <property type="entry name" value="TRANSCRIPTIONAL REGULATOR, MARR"/>
    <property type="match status" value="1"/>
</dbReference>
<keyword evidence="3" id="KW-0804">Transcription</keyword>
<dbReference type="GO" id="GO:0003700">
    <property type="term" value="F:DNA-binding transcription factor activity"/>
    <property type="evidence" value="ECO:0007669"/>
    <property type="project" value="InterPro"/>
</dbReference>
<dbReference type="AlphaFoldDB" id="A0A256G2F8"/>
<dbReference type="SUPFAM" id="SSF46785">
    <property type="entry name" value="Winged helix' DNA-binding domain"/>
    <property type="match status" value="1"/>
</dbReference>
<dbReference type="PROSITE" id="PS50995">
    <property type="entry name" value="HTH_MARR_2"/>
    <property type="match status" value="1"/>
</dbReference>
<dbReference type="Proteomes" id="UP000215590">
    <property type="component" value="Unassembled WGS sequence"/>
</dbReference>
<dbReference type="EMBL" id="NNRJ01000012">
    <property type="protein sequence ID" value="OYR21170.1"/>
    <property type="molecule type" value="Genomic_DNA"/>
</dbReference>
<gene>
    <name evidence="5" type="ORF">CEV31_0791</name>
</gene>
<keyword evidence="6" id="KW-1185">Reference proteome</keyword>
<dbReference type="RefSeq" id="WP_094505536.1">
    <property type="nucleotide sequence ID" value="NZ_JBHEEK010000005.1"/>
</dbReference>
<feature type="domain" description="HTH marR-type" evidence="4">
    <location>
        <begin position="7"/>
        <end position="139"/>
    </location>
</feature>
<dbReference type="PRINTS" id="PR00598">
    <property type="entry name" value="HTHMARR"/>
</dbReference>
<dbReference type="InterPro" id="IPR036388">
    <property type="entry name" value="WH-like_DNA-bd_sf"/>
</dbReference>
<evidence type="ECO:0000256" key="2">
    <source>
        <dbReference type="ARBA" id="ARBA00023125"/>
    </source>
</evidence>
<dbReference type="OrthoDB" id="8452803at2"/>
<accession>A0A256G2F8</accession>
<dbReference type="InterPro" id="IPR000835">
    <property type="entry name" value="HTH_MarR-typ"/>
</dbReference>
<dbReference type="PANTHER" id="PTHR42756:SF1">
    <property type="entry name" value="TRANSCRIPTIONAL REPRESSOR OF EMRAB OPERON"/>
    <property type="match status" value="1"/>
</dbReference>
<proteinExistence type="predicted"/>
<protein>
    <submittedName>
        <fullName evidence="5">MarR family protein</fullName>
    </submittedName>
</protein>
<evidence type="ECO:0000313" key="6">
    <source>
        <dbReference type="Proteomes" id="UP000215590"/>
    </source>
</evidence>
<keyword evidence="2" id="KW-0238">DNA-binding</keyword>
<reference evidence="5 6" key="1">
    <citation type="submission" date="2017-07" db="EMBL/GenBank/DDBJ databases">
        <title>Phylogenetic study on the rhizospheric bacterium Ochrobactrum sp. A44.</title>
        <authorList>
            <person name="Krzyzanowska D.M."/>
            <person name="Ossowicki A."/>
            <person name="Rajewska M."/>
            <person name="Maciag T."/>
            <person name="Kaczynski Z."/>
            <person name="Czerwicka M."/>
            <person name="Jafra S."/>
        </authorList>
    </citation>
    <scope>NUCLEOTIDE SEQUENCE [LARGE SCALE GENOMIC DNA]</scope>
    <source>
        <strain evidence="5 6">DSM 7216</strain>
    </source>
</reference>
<name>A0A256G2F8_9HYPH</name>
<evidence type="ECO:0000313" key="5">
    <source>
        <dbReference type="EMBL" id="OYR21170.1"/>
    </source>
</evidence>